<protein>
    <submittedName>
        <fullName evidence="3">PspA/IM30 family protein</fullName>
    </submittedName>
</protein>
<evidence type="ECO:0000256" key="1">
    <source>
        <dbReference type="ARBA" id="ARBA00043985"/>
    </source>
</evidence>
<dbReference type="InterPro" id="IPR007157">
    <property type="entry name" value="PspA_VIPP1"/>
</dbReference>
<dbReference type="PANTHER" id="PTHR31088">
    <property type="entry name" value="MEMBRANE-ASSOCIATED PROTEIN VIPP1, CHLOROPLASTIC"/>
    <property type="match status" value="1"/>
</dbReference>
<comment type="caution">
    <text evidence="3">The sequence shown here is derived from an EMBL/GenBank/DDBJ whole genome shotgun (WGS) entry which is preliminary data.</text>
</comment>
<dbReference type="EMBL" id="JAMXFF010000041">
    <property type="protein sequence ID" value="MCT7969012.1"/>
    <property type="molecule type" value="Genomic_DNA"/>
</dbReference>
<dbReference type="RefSeq" id="WP_368008492.1">
    <property type="nucleotide sequence ID" value="NZ_JAMXFF010000041.1"/>
</dbReference>
<dbReference type="PANTHER" id="PTHR31088:SF6">
    <property type="entry name" value="PHAGE SHOCK PROTEIN A"/>
    <property type="match status" value="1"/>
</dbReference>
<keyword evidence="2" id="KW-0175">Coiled coil</keyword>
<evidence type="ECO:0000256" key="2">
    <source>
        <dbReference type="SAM" id="Coils"/>
    </source>
</evidence>
<evidence type="ECO:0000313" key="4">
    <source>
        <dbReference type="Proteomes" id="UP001525890"/>
    </source>
</evidence>
<comment type="similarity">
    <text evidence="1">Belongs to the PspA/Vipp/IM30 family.</text>
</comment>
<evidence type="ECO:0000313" key="3">
    <source>
        <dbReference type="EMBL" id="MCT7969012.1"/>
    </source>
</evidence>
<keyword evidence="4" id="KW-1185">Reference proteome</keyword>
<sequence length="163" mass="19032">MALGDRINRLIRSNITDWKHQRKDYQRELEQTLKEFKQSVQNAVLSQEVLWRDYQKAQQQANQLVESAKLALQQQNEPLARELLTRKQSYSKQADELKQQLDELIPTVTLLEQQLAALESERDMFKASLASANLEQDLEAIPDLDFAEIDAELELLRSRLNRL</sequence>
<accession>A0ABT2MW87</accession>
<dbReference type="Proteomes" id="UP001525890">
    <property type="component" value="Unassembled WGS sequence"/>
</dbReference>
<feature type="coiled-coil region" evidence="2">
    <location>
        <begin position="15"/>
        <end position="135"/>
    </location>
</feature>
<gene>
    <name evidence="3" type="ORF">NG799_22115</name>
</gene>
<name>A0ABT2MW87_9CYAN</name>
<proteinExistence type="inferred from homology"/>
<reference evidence="3 4" key="1">
    <citation type="journal article" date="2022" name="Front. Microbiol.">
        <title>High genomic differentiation and limited gene flow indicate recent cryptic speciation within the genus Laspinema (cyanobacteria).</title>
        <authorList>
            <person name="Stanojkovic A."/>
            <person name="Skoupy S."/>
            <person name="Skaloud P."/>
            <person name="Dvorak P."/>
        </authorList>
    </citation>
    <scope>NUCLEOTIDE SEQUENCE [LARGE SCALE GENOMIC DNA]</scope>
    <source>
        <strain evidence="3 4">D2a</strain>
    </source>
</reference>
<organism evidence="3 4">
    <name type="scientific">Laspinema palackyanum D2a</name>
    <dbReference type="NCBI Taxonomy" id="2953684"/>
    <lineage>
        <taxon>Bacteria</taxon>
        <taxon>Bacillati</taxon>
        <taxon>Cyanobacteriota</taxon>
        <taxon>Cyanophyceae</taxon>
        <taxon>Oscillatoriophycideae</taxon>
        <taxon>Oscillatoriales</taxon>
        <taxon>Laspinemataceae</taxon>
        <taxon>Laspinema</taxon>
        <taxon>Laspinema palackyanum</taxon>
    </lineage>
</organism>
<dbReference type="Pfam" id="PF04012">
    <property type="entry name" value="PspA_IM30"/>
    <property type="match status" value="1"/>
</dbReference>